<sequence length="190" mass="21208">MTTIFIRMKNLILFGLVLLCISFVWLGYIGLDKAKEASLLKDKAPISEPVTAPANNTEPSPTVTIVPQETKSSSDSFFGEYRIERDRTRSEQVEILREIVNNPNSSAQMRQEAQQKLIKIADNLEKEYKVENALIAKGFKDAVVVIQPESVMVIIASNGLRQDEIARIADMVVKVVGCKMEDVVIVPKTK</sequence>
<dbReference type="Gene3D" id="1.10.287.4300">
    <property type="entry name" value="Stage III sporulation protein AH-like"/>
    <property type="match status" value="1"/>
</dbReference>
<name>A0A7G6E0C7_THEFR</name>
<gene>
    <name evidence="2" type="ORF">BR63_03885</name>
</gene>
<organism evidence="2 3">
    <name type="scientific">Thermanaerosceptrum fracticalcis</name>
    <dbReference type="NCBI Taxonomy" id="1712410"/>
    <lineage>
        <taxon>Bacteria</taxon>
        <taxon>Bacillati</taxon>
        <taxon>Bacillota</taxon>
        <taxon>Clostridia</taxon>
        <taxon>Eubacteriales</taxon>
        <taxon>Peptococcaceae</taxon>
        <taxon>Thermanaerosceptrum</taxon>
    </lineage>
</organism>
<keyword evidence="1" id="KW-1133">Transmembrane helix</keyword>
<dbReference type="KEGG" id="tfr:BR63_03885"/>
<dbReference type="InterPro" id="IPR038503">
    <property type="entry name" value="SpoIIIAH_sf"/>
</dbReference>
<dbReference type="OrthoDB" id="1680784at2"/>
<dbReference type="Proteomes" id="UP000515847">
    <property type="component" value="Chromosome"/>
</dbReference>
<evidence type="ECO:0000313" key="2">
    <source>
        <dbReference type="EMBL" id="QNB45531.1"/>
    </source>
</evidence>
<keyword evidence="1" id="KW-0472">Membrane</keyword>
<evidence type="ECO:0000313" key="3">
    <source>
        <dbReference type="Proteomes" id="UP000515847"/>
    </source>
</evidence>
<evidence type="ECO:0008006" key="4">
    <source>
        <dbReference type="Google" id="ProtNLM"/>
    </source>
</evidence>
<protein>
    <recommendedName>
        <fullName evidence="4">SpoIIIAH-like family protein</fullName>
    </recommendedName>
</protein>
<dbReference type="AlphaFoldDB" id="A0A7G6E0C7"/>
<dbReference type="Pfam" id="PF12685">
    <property type="entry name" value="SpoIIIAH"/>
    <property type="match status" value="1"/>
</dbReference>
<keyword evidence="1" id="KW-0812">Transmembrane</keyword>
<reference evidence="2 3" key="1">
    <citation type="journal article" date="2019" name="Front. Microbiol.">
        <title>Thermoanaerosceptrum fracticalcis gen. nov. sp. nov., a Novel Fumarate-Fermenting Microorganism From a Deep Fractured Carbonate Aquifer of the US Great Basin.</title>
        <authorList>
            <person name="Hamilton-Brehm S.D."/>
            <person name="Stewart L.E."/>
            <person name="Zavarin M."/>
            <person name="Caldwell M."/>
            <person name="Lawson P.A."/>
            <person name="Onstott T.C."/>
            <person name="Grzymski J."/>
            <person name="Neveux I."/>
            <person name="Lollar B.S."/>
            <person name="Russell C.E."/>
            <person name="Moser D.P."/>
        </authorList>
    </citation>
    <scope>NUCLEOTIDE SEQUENCE [LARGE SCALE GENOMIC DNA]</scope>
    <source>
        <strain evidence="2 3">DRI-13</strain>
    </source>
</reference>
<dbReference type="EMBL" id="CP045798">
    <property type="protein sequence ID" value="QNB45531.1"/>
    <property type="molecule type" value="Genomic_DNA"/>
</dbReference>
<feature type="transmembrane region" description="Helical" evidence="1">
    <location>
        <begin position="12"/>
        <end position="31"/>
    </location>
</feature>
<evidence type="ECO:0000256" key="1">
    <source>
        <dbReference type="SAM" id="Phobius"/>
    </source>
</evidence>
<proteinExistence type="predicted"/>
<keyword evidence="3" id="KW-1185">Reference proteome</keyword>
<dbReference type="RefSeq" id="WP_051965617.1">
    <property type="nucleotide sequence ID" value="NZ_CP045798.1"/>
</dbReference>
<accession>A0A7G6E0C7</accession>
<dbReference type="InterPro" id="IPR024232">
    <property type="entry name" value="SpoIIIAH"/>
</dbReference>